<reference evidence="2 3" key="1">
    <citation type="submission" date="2014-11" db="EMBL/GenBank/DDBJ databases">
        <authorList>
            <person name="Zhu J."/>
            <person name="Qi W."/>
            <person name="Song R."/>
        </authorList>
    </citation>
    <scope>NUCLEOTIDE SEQUENCE [LARGE SCALE GENOMIC DNA]</scope>
</reference>
<dbReference type="VEuPathDB" id="CryptoDB:Vbra_1654"/>
<feature type="chain" id="PRO_5005187125" description="RxLR effector protein" evidence="1">
    <location>
        <begin position="21"/>
        <end position="97"/>
    </location>
</feature>
<dbReference type="EMBL" id="CDMY01000241">
    <property type="protein sequence ID" value="CEL95916.1"/>
    <property type="molecule type" value="Genomic_DNA"/>
</dbReference>
<dbReference type="Proteomes" id="UP000041254">
    <property type="component" value="Unassembled WGS sequence"/>
</dbReference>
<accession>A0A0G4EHE4</accession>
<dbReference type="InParanoid" id="A0A0G4EHE4"/>
<protein>
    <recommendedName>
        <fullName evidence="4">RxLR effector protein</fullName>
    </recommendedName>
</protein>
<evidence type="ECO:0000313" key="2">
    <source>
        <dbReference type="EMBL" id="CEL95916.1"/>
    </source>
</evidence>
<evidence type="ECO:0000256" key="1">
    <source>
        <dbReference type="SAM" id="SignalP"/>
    </source>
</evidence>
<organism evidence="2 3">
    <name type="scientific">Vitrella brassicaformis (strain CCMP3155)</name>
    <dbReference type="NCBI Taxonomy" id="1169540"/>
    <lineage>
        <taxon>Eukaryota</taxon>
        <taxon>Sar</taxon>
        <taxon>Alveolata</taxon>
        <taxon>Colpodellida</taxon>
        <taxon>Vitrellaceae</taxon>
        <taxon>Vitrella</taxon>
    </lineage>
</organism>
<proteinExistence type="predicted"/>
<sequence length="97" mass="10487">MSLLLRLCAALCLLLSLASAFTAVRYVRVGPSSPLTRTNALSFEGRSAVDTVKQVLKESRQMIPAKRLAPVGEVDVEAAKEARTKALLAAYLKIKTK</sequence>
<keyword evidence="3" id="KW-1185">Reference proteome</keyword>
<evidence type="ECO:0008006" key="4">
    <source>
        <dbReference type="Google" id="ProtNLM"/>
    </source>
</evidence>
<keyword evidence="1" id="KW-0732">Signal</keyword>
<evidence type="ECO:0000313" key="3">
    <source>
        <dbReference type="Proteomes" id="UP000041254"/>
    </source>
</evidence>
<name>A0A0G4EHE4_VITBC</name>
<feature type="signal peptide" evidence="1">
    <location>
        <begin position="1"/>
        <end position="20"/>
    </location>
</feature>
<dbReference type="AlphaFoldDB" id="A0A0G4EHE4"/>
<gene>
    <name evidence="2" type="ORF">Vbra_1654</name>
</gene>